<sequence length="194" mass="22267">MDLHEKENYLGGHAKTATFDGVDLDLGFKDFNSVSLDRRRGCEWGNRNGLSSLFAQKKNLFNPYFWQMLREIFKFKNDVISYLDEQENNPDIDRNETLEQFVKSRSYSELFQKAYHFNLVSPFREAPSDAASKALLDVIISKERKEFGSEEHTRVSFRACYGFLEDELKAGIASAHGILGVSYALLSNPKHILP</sequence>
<reference evidence="1" key="1">
    <citation type="journal article" date="2021" name="Front. Plant Sci.">
        <title>Chromosome-Scale Genome Assembly for Chinese Sour Jujube and Insights Into Its Genome Evolution and Domestication Signature.</title>
        <authorList>
            <person name="Shen L.-Y."/>
            <person name="Luo H."/>
            <person name="Wang X.-L."/>
            <person name="Wang X.-M."/>
            <person name="Qiu X.-J."/>
            <person name="Liu H."/>
            <person name="Zhou S.-S."/>
            <person name="Jia K.-H."/>
            <person name="Nie S."/>
            <person name="Bao Y.-T."/>
            <person name="Zhang R.-G."/>
            <person name="Yun Q.-Z."/>
            <person name="Chai Y.-H."/>
            <person name="Lu J.-Y."/>
            <person name="Li Y."/>
            <person name="Zhao S.-W."/>
            <person name="Mao J.-F."/>
            <person name="Jia S.-G."/>
            <person name="Mao Y.-M."/>
        </authorList>
    </citation>
    <scope>NUCLEOTIDE SEQUENCE</scope>
    <source>
        <strain evidence="1">AT0</strain>
        <tissue evidence="1">Leaf</tissue>
    </source>
</reference>
<protein>
    <submittedName>
        <fullName evidence="1">Uncharacterized protein</fullName>
    </submittedName>
</protein>
<dbReference type="Proteomes" id="UP000813462">
    <property type="component" value="Unassembled WGS sequence"/>
</dbReference>
<dbReference type="AlphaFoldDB" id="A0A978V3V0"/>
<dbReference type="EMBL" id="JAEACU010000007">
    <property type="protein sequence ID" value="KAH7522033.1"/>
    <property type="molecule type" value="Genomic_DNA"/>
</dbReference>
<name>A0A978V3V0_ZIZJJ</name>
<proteinExistence type="predicted"/>
<evidence type="ECO:0000313" key="1">
    <source>
        <dbReference type="EMBL" id="KAH7522033.1"/>
    </source>
</evidence>
<organism evidence="1 2">
    <name type="scientific">Ziziphus jujuba var. spinosa</name>
    <dbReference type="NCBI Taxonomy" id="714518"/>
    <lineage>
        <taxon>Eukaryota</taxon>
        <taxon>Viridiplantae</taxon>
        <taxon>Streptophyta</taxon>
        <taxon>Embryophyta</taxon>
        <taxon>Tracheophyta</taxon>
        <taxon>Spermatophyta</taxon>
        <taxon>Magnoliopsida</taxon>
        <taxon>eudicotyledons</taxon>
        <taxon>Gunneridae</taxon>
        <taxon>Pentapetalae</taxon>
        <taxon>rosids</taxon>
        <taxon>fabids</taxon>
        <taxon>Rosales</taxon>
        <taxon>Rhamnaceae</taxon>
        <taxon>Paliureae</taxon>
        <taxon>Ziziphus</taxon>
    </lineage>
</organism>
<comment type="caution">
    <text evidence="1">The sequence shown here is derived from an EMBL/GenBank/DDBJ whole genome shotgun (WGS) entry which is preliminary data.</text>
</comment>
<accession>A0A978V3V0</accession>
<gene>
    <name evidence="1" type="ORF">FEM48_Zijuj07G0095000</name>
</gene>
<evidence type="ECO:0000313" key="2">
    <source>
        <dbReference type="Proteomes" id="UP000813462"/>
    </source>
</evidence>